<feature type="compositionally biased region" description="Polar residues" evidence="1">
    <location>
        <begin position="19"/>
        <end position="28"/>
    </location>
</feature>
<evidence type="ECO:0000256" key="1">
    <source>
        <dbReference type="SAM" id="MobiDB-lite"/>
    </source>
</evidence>
<accession>A0A6J4NMX0</accession>
<evidence type="ECO:0000313" key="2">
    <source>
        <dbReference type="EMBL" id="CAA9392353.1"/>
    </source>
</evidence>
<feature type="compositionally biased region" description="Basic residues" evidence="1">
    <location>
        <begin position="44"/>
        <end position="53"/>
    </location>
</feature>
<feature type="non-terminal residue" evidence="2">
    <location>
        <position position="174"/>
    </location>
</feature>
<feature type="region of interest" description="Disordered" evidence="1">
    <location>
        <begin position="1"/>
        <end position="174"/>
    </location>
</feature>
<reference evidence="2" key="1">
    <citation type="submission" date="2020-02" db="EMBL/GenBank/DDBJ databases">
        <authorList>
            <person name="Meier V. D."/>
        </authorList>
    </citation>
    <scope>NUCLEOTIDE SEQUENCE</scope>
    <source>
        <strain evidence="2">AVDCRST_MAG32</strain>
    </source>
</reference>
<protein>
    <submittedName>
        <fullName evidence="2">Uncharacterized protein</fullName>
    </submittedName>
</protein>
<sequence length="174" mass="18244">WGSWRAAPGCPGRAAGGTSWATVPSPRSSPLIGRSRSPSPARTSRARSSRSRRCAGSPWSSTSGGPPAIRASSSSPSSTAWPSRWGTGSPSSGSTSATRASRTRRPSSAARTCRTPPSTPRTGARSWPSPQGWGPGRSPPPWCSTPRAGSRRSSRAPSRPSRPWCRCSRGSWMS</sequence>
<name>A0A6J4NMX0_9ACTN</name>
<feature type="non-terminal residue" evidence="2">
    <location>
        <position position="1"/>
    </location>
</feature>
<feature type="compositionally biased region" description="Low complexity" evidence="1">
    <location>
        <begin position="34"/>
        <end position="43"/>
    </location>
</feature>
<organism evidence="2">
    <name type="scientific">uncultured Nocardioides sp</name>
    <dbReference type="NCBI Taxonomy" id="198441"/>
    <lineage>
        <taxon>Bacteria</taxon>
        <taxon>Bacillati</taxon>
        <taxon>Actinomycetota</taxon>
        <taxon>Actinomycetes</taxon>
        <taxon>Propionibacteriales</taxon>
        <taxon>Nocardioidaceae</taxon>
        <taxon>Nocardioides</taxon>
        <taxon>environmental samples</taxon>
    </lineage>
</organism>
<dbReference type="EMBL" id="CADCUM010000094">
    <property type="protein sequence ID" value="CAA9392353.1"/>
    <property type="molecule type" value="Genomic_DNA"/>
</dbReference>
<dbReference type="AlphaFoldDB" id="A0A6J4NMX0"/>
<feature type="compositionally biased region" description="Low complexity" evidence="1">
    <location>
        <begin position="1"/>
        <end position="17"/>
    </location>
</feature>
<feature type="compositionally biased region" description="Low complexity" evidence="1">
    <location>
        <begin position="54"/>
        <end position="122"/>
    </location>
</feature>
<feature type="compositionally biased region" description="Low complexity" evidence="1">
    <location>
        <begin position="155"/>
        <end position="174"/>
    </location>
</feature>
<proteinExistence type="predicted"/>
<gene>
    <name evidence="2" type="ORF">AVDCRST_MAG32-2409</name>
</gene>